<reference evidence="1" key="2">
    <citation type="submission" date="2021-04" db="EMBL/GenBank/DDBJ databases">
        <authorList>
            <person name="Gilroy R."/>
        </authorList>
    </citation>
    <scope>NUCLEOTIDE SEQUENCE</scope>
    <source>
        <strain evidence="1">CHK192-9172</strain>
    </source>
</reference>
<accession>A0A9D2IGA4</accession>
<evidence type="ECO:0000313" key="2">
    <source>
        <dbReference type="Proteomes" id="UP000824024"/>
    </source>
</evidence>
<sequence length="235" mass="28300">MRDKARIRRFCDELAALWEEKRPNMRFGQLVVTLNRALDKPRHDIFYLEEEEMLDVLRRFFSKEYQKFVREDSRGDQLTERWQEAIEDLRYNTESDAFDLPLLKTLLVDTWQYFIDTVDDFGINNADLPLIGAMYVLVNRTTYPDGVLQWEYEAYIKVLEGLLNALQDPLFPRGYDGDFYDGYITVWEYIRCDHTLHISEFDPYLKELAKMYYEDAYSDTYDENGKEWEEDTEEK</sequence>
<name>A0A9D2IGA4_9FIRM</name>
<dbReference type="Proteomes" id="UP000824024">
    <property type="component" value="Unassembled WGS sequence"/>
</dbReference>
<proteinExistence type="predicted"/>
<protein>
    <submittedName>
        <fullName evidence="1">Uncharacterized protein</fullName>
    </submittedName>
</protein>
<dbReference type="AlphaFoldDB" id="A0A9D2IGA4"/>
<dbReference type="EMBL" id="DXCH01000172">
    <property type="protein sequence ID" value="HIZ07496.1"/>
    <property type="molecule type" value="Genomic_DNA"/>
</dbReference>
<reference evidence="1" key="1">
    <citation type="journal article" date="2021" name="PeerJ">
        <title>Extensive microbial diversity within the chicken gut microbiome revealed by metagenomics and culture.</title>
        <authorList>
            <person name="Gilroy R."/>
            <person name="Ravi A."/>
            <person name="Getino M."/>
            <person name="Pursley I."/>
            <person name="Horton D.L."/>
            <person name="Alikhan N.F."/>
            <person name="Baker D."/>
            <person name="Gharbi K."/>
            <person name="Hall N."/>
            <person name="Watson M."/>
            <person name="Adriaenssens E.M."/>
            <person name="Foster-Nyarko E."/>
            <person name="Jarju S."/>
            <person name="Secka A."/>
            <person name="Antonio M."/>
            <person name="Oren A."/>
            <person name="Chaudhuri R.R."/>
            <person name="La Ragione R."/>
            <person name="Hildebrand F."/>
            <person name="Pallen M.J."/>
        </authorList>
    </citation>
    <scope>NUCLEOTIDE SEQUENCE</scope>
    <source>
        <strain evidence="1">CHK192-9172</strain>
    </source>
</reference>
<comment type="caution">
    <text evidence="1">The sequence shown here is derived from an EMBL/GenBank/DDBJ whole genome shotgun (WGS) entry which is preliminary data.</text>
</comment>
<gene>
    <name evidence="1" type="ORF">IAA08_06130</name>
</gene>
<evidence type="ECO:0000313" key="1">
    <source>
        <dbReference type="EMBL" id="HIZ07496.1"/>
    </source>
</evidence>
<organism evidence="1 2">
    <name type="scientific">Candidatus Eubacterium avistercoris</name>
    <dbReference type="NCBI Taxonomy" id="2838567"/>
    <lineage>
        <taxon>Bacteria</taxon>
        <taxon>Bacillati</taxon>
        <taxon>Bacillota</taxon>
        <taxon>Clostridia</taxon>
        <taxon>Eubacteriales</taxon>
        <taxon>Eubacteriaceae</taxon>
        <taxon>Eubacterium</taxon>
    </lineage>
</organism>